<protein>
    <submittedName>
        <fullName evidence="1">Uncharacterized protein</fullName>
    </submittedName>
</protein>
<sequence>MLAIASTAKTEGCVKIDFYERGLRWLPTLRLHTLNRSFLTLMNLLIPFCPNRPYEHSTLVIGVMLKEPGHSRSAWILVSTPPAHLGQRLELVTIL</sequence>
<dbReference type="EMBL" id="CM017652">
    <property type="protein sequence ID" value="TYI86527.1"/>
    <property type="molecule type" value="Genomic_DNA"/>
</dbReference>
<accession>A0A5D2VB40</accession>
<gene>
    <name evidence="1" type="ORF">E1A91_D04G070400v1</name>
</gene>
<reference evidence="1 2" key="1">
    <citation type="submission" date="2019-07" db="EMBL/GenBank/DDBJ databases">
        <title>WGS assembly of Gossypium mustelinum.</title>
        <authorList>
            <person name="Chen Z.J."/>
            <person name="Sreedasyam A."/>
            <person name="Ando A."/>
            <person name="Song Q."/>
            <person name="De L."/>
            <person name="Hulse-Kemp A."/>
            <person name="Ding M."/>
            <person name="Ye W."/>
            <person name="Kirkbride R."/>
            <person name="Jenkins J."/>
            <person name="Plott C."/>
            <person name="Lovell J."/>
            <person name="Lin Y.-M."/>
            <person name="Vaughn R."/>
            <person name="Liu B."/>
            <person name="Li W."/>
            <person name="Simpson S."/>
            <person name="Scheffler B."/>
            <person name="Saski C."/>
            <person name="Grover C."/>
            <person name="Hu G."/>
            <person name="Conover J."/>
            <person name="Carlson J."/>
            <person name="Shu S."/>
            <person name="Boston L."/>
            <person name="Williams M."/>
            <person name="Peterson D."/>
            <person name="Mcgee K."/>
            <person name="Jones D."/>
            <person name="Wendel J."/>
            <person name="Stelly D."/>
            <person name="Grimwood J."/>
            <person name="Schmutz J."/>
        </authorList>
    </citation>
    <scope>NUCLEOTIDE SEQUENCE [LARGE SCALE GENOMIC DNA]</scope>
    <source>
        <strain evidence="1">1408120.09</strain>
    </source>
</reference>
<evidence type="ECO:0000313" key="1">
    <source>
        <dbReference type="EMBL" id="TYI86527.1"/>
    </source>
</evidence>
<keyword evidence="2" id="KW-1185">Reference proteome</keyword>
<evidence type="ECO:0000313" key="2">
    <source>
        <dbReference type="Proteomes" id="UP000323597"/>
    </source>
</evidence>
<proteinExistence type="predicted"/>
<name>A0A5D2VB40_GOSMU</name>
<organism evidence="1 2">
    <name type="scientific">Gossypium mustelinum</name>
    <name type="common">Cotton</name>
    <name type="synonym">Gossypium caicoense</name>
    <dbReference type="NCBI Taxonomy" id="34275"/>
    <lineage>
        <taxon>Eukaryota</taxon>
        <taxon>Viridiplantae</taxon>
        <taxon>Streptophyta</taxon>
        <taxon>Embryophyta</taxon>
        <taxon>Tracheophyta</taxon>
        <taxon>Spermatophyta</taxon>
        <taxon>Magnoliopsida</taxon>
        <taxon>eudicotyledons</taxon>
        <taxon>Gunneridae</taxon>
        <taxon>Pentapetalae</taxon>
        <taxon>rosids</taxon>
        <taxon>malvids</taxon>
        <taxon>Malvales</taxon>
        <taxon>Malvaceae</taxon>
        <taxon>Malvoideae</taxon>
        <taxon>Gossypium</taxon>
    </lineage>
</organism>
<dbReference type="Proteomes" id="UP000323597">
    <property type="component" value="Chromosome D04"/>
</dbReference>
<dbReference type="AlphaFoldDB" id="A0A5D2VB40"/>